<keyword evidence="3" id="KW-1185">Reference proteome</keyword>
<dbReference type="EMBL" id="JAVHNQ010000001">
    <property type="protein sequence ID" value="KAK6359136.1"/>
    <property type="molecule type" value="Genomic_DNA"/>
</dbReference>
<accession>A0AAV9VDY5</accession>
<evidence type="ECO:0000313" key="3">
    <source>
        <dbReference type="Proteomes" id="UP001375240"/>
    </source>
</evidence>
<gene>
    <name evidence="2" type="ORF">TWF696_000302</name>
</gene>
<protein>
    <submittedName>
        <fullName evidence="2">Uncharacterized protein</fullName>
    </submittedName>
</protein>
<dbReference type="AlphaFoldDB" id="A0AAV9VDY5"/>
<feature type="region of interest" description="Disordered" evidence="1">
    <location>
        <begin position="284"/>
        <end position="312"/>
    </location>
</feature>
<proteinExistence type="predicted"/>
<organism evidence="2 3">
    <name type="scientific">Orbilia brochopaga</name>
    <dbReference type="NCBI Taxonomy" id="3140254"/>
    <lineage>
        <taxon>Eukaryota</taxon>
        <taxon>Fungi</taxon>
        <taxon>Dikarya</taxon>
        <taxon>Ascomycota</taxon>
        <taxon>Pezizomycotina</taxon>
        <taxon>Orbiliomycetes</taxon>
        <taxon>Orbiliales</taxon>
        <taxon>Orbiliaceae</taxon>
        <taxon>Orbilia</taxon>
    </lineage>
</organism>
<name>A0AAV9VDY5_9PEZI</name>
<dbReference type="Proteomes" id="UP001375240">
    <property type="component" value="Unassembled WGS sequence"/>
</dbReference>
<reference evidence="2 3" key="1">
    <citation type="submission" date="2019-10" db="EMBL/GenBank/DDBJ databases">
        <authorList>
            <person name="Palmer J.M."/>
        </authorList>
    </citation>
    <scope>NUCLEOTIDE SEQUENCE [LARGE SCALE GENOMIC DNA]</scope>
    <source>
        <strain evidence="2 3">TWF696</strain>
    </source>
</reference>
<sequence>MSEFFWLLEGCTNVEAFSLIAPEDSTFDFNLVLKVVQTAIHDMPLLNRLQLRCRPCMFDTIAFINNFESSDDKSVAKLETLAISLHGLVNGNPANDKIFEALYMVLEPSGQAVKNFQCSVSTDSVGLGRQITAPKSCCVMHRPKPGHEMSVPMLDKYVGIVFPNVQKVELCLQGVFRHPERWLGVDFGKVRNLSIRHSVRDQYFDLKRNIEIGRFRNLSPKGPQLFHHSERQLDVELQQKFLRELPPLPTKAIAKNVPALKQVVTRAASLDLFVEPKVQLEVTENTTTTDEDSDYVPQERKPSFGATKRRKS</sequence>
<comment type="caution">
    <text evidence="2">The sequence shown here is derived from an EMBL/GenBank/DDBJ whole genome shotgun (WGS) entry which is preliminary data.</text>
</comment>
<evidence type="ECO:0000256" key="1">
    <source>
        <dbReference type="SAM" id="MobiDB-lite"/>
    </source>
</evidence>
<evidence type="ECO:0000313" key="2">
    <source>
        <dbReference type="EMBL" id="KAK6359136.1"/>
    </source>
</evidence>